<dbReference type="AlphaFoldDB" id="A0A1B9P4K3"/>
<evidence type="ECO:0000313" key="2">
    <source>
        <dbReference type="Proteomes" id="UP000093523"/>
    </source>
</evidence>
<dbReference type="Proteomes" id="UP000093523">
    <property type="component" value="Unassembled WGS sequence"/>
</dbReference>
<sequence length="65" mass="7537">MKKGNVLIYNSIINRISHFIYKTIFNLWSFGFKRTLSKYDLASKGKLLFNELDVTIAGSKYGERS</sequence>
<comment type="caution">
    <text evidence="1">The sequence shown here is derived from an EMBL/GenBank/DDBJ whole genome shotgun (WGS) entry which is preliminary data.</text>
</comment>
<accession>A0A1B9P4K3</accession>
<reference evidence="1 2" key="1">
    <citation type="submission" date="2016-06" db="EMBL/GenBank/DDBJ databases">
        <authorList>
            <person name="Kjaerup R.B."/>
            <person name="Dalgaard T.S."/>
            <person name="Juul-Madsen H.R."/>
        </authorList>
    </citation>
    <scope>NUCLEOTIDE SEQUENCE [LARGE SCALE GENOMIC DNA]</scope>
    <source>
        <strain evidence="1 2">1S159</strain>
    </source>
</reference>
<proteinExistence type="predicted"/>
<gene>
    <name evidence="1" type="ORF">A6E04_00105</name>
</gene>
<dbReference type="EMBL" id="MAJU01000002">
    <property type="protein sequence ID" value="OCH23846.1"/>
    <property type="molecule type" value="Genomic_DNA"/>
</dbReference>
<protein>
    <submittedName>
        <fullName evidence="1">Uncharacterized protein</fullName>
    </submittedName>
</protein>
<name>A0A1B9P4K3_ALILO</name>
<dbReference type="STRING" id="688.A6E04_00105"/>
<organism evidence="1 2">
    <name type="scientific">Aliivibrio logei</name>
    <name type="common">Vibrio logei</name>
    <dbReference type="NCBI Taxonomy" id="688"/>
    <lineage>
        <taxon>Bacteria</taxon>
        <taxon>Pseudomonadati</taxon>
        <taxon>Pseudomonadota</taxon>
        <taxon>Gammaproteobacteria</taxon>
        <taxon>Vibrionales</taxon>
        <taxon>Vibrionaceae</taxon>
        <taxon>Aliivibrio</taxon>
    </lineage>
</organism>
<evidence type="ECO:0000313" key="1">
    <source>
        <dbReference type="EMBL" id="OCH23846.1"/>
    </source>
</evidence>